<feature type="signal peptide" evidence="1">
    <location>
        <begin position="1"/>
        <end position="16"/>
    </location>
</feature>
<dbReference type="Proteomes" id="UP000219369">
    <property type="component" value="Unassembled WGS sequence"/>
</dbReference>
<dbReference type="AlphaFoldDB" id="A0A2H3SV77"/>
<organism evidence="2 3">
    <name type="scientific">Fusarium oxysporum</name>
    <name type="common">Fusarium vascular wilt</name>
    <dbReference type="NCBI Taxonomy" id="5507"/>
    <lineage>
        <taxon>Eukaryota</taxon>
        <taxon>Fungi</taxon>
        <taxon>Dikarya</taxon>
        <taxon>Ascomycota</taxon>
        <taxon>Pezizomycotina</taxon>
        <taxon>Sordariomycetes</taxon>
        <taxon>Hypocreomycetidae</taxon>
        <taxon>Hypocreales</taxon>
        <taxon>Nectriaceae</taxon>
        <taxon>Fusarium</taxon>
        <taxon>Fusarium oxysporum species complex</taxon>
    </lineage>
</organism>
<feature type="chain" id="PRO_5013635401" evidence="1">
    <location>
        <begin position="17"/>
        <end position="44"/>
    </location>
</feature>
<protein>
    <submittedName>
        <fullName evidence="2">Uncharacterized protein</fullName>
    </submittedName>
</protein>
<dbReference type="OrthoDB" id="10308009at2759"/>
<reference evidence="3" key="1">
    <citation type="submission" date="2016-09" db="EMBL/GenBank/DDBJ databases">
        <authorList>
            <person name="Guldener U."/>
        </authorList>
    </citation>
    <scope>NUCLEOTIDE SEQUENCE [LARGE SCALE GENOMIC DNA]</scope>
    <source>
        <strain evidence="3">V64-1</strain>
    </source>
</reference>
<evidence type="ECO:0000313" key="2">
    <source>
        <dbReference type="EMBL" id="SCO80368.1"/>
    </source>
</evidence>
<name>A0A2H3SV77_FUSOX</name>
<gene>
    <name evidence="2" type="ORF">FRV6_04581</name>
</gene>
<evidence type="ECO:0000313" key="3">
    <source>
        <dbReference type="Proteomes" id="UP000219369"/>
    </source>
</evidence>
<evidence type="ECO:0000256" key="1">
    <source>
        <dbReference type="SAM" id="SignalP"/>
    </source>
</evidence>
<dbReference type="EMBL" id="FMJY01000002">
    <property type="protein sequence ID" value="SCO80368.1"/>
    <property type="molecule type" value="Genomic_DNA"/>
</dbReference>
<proteinExistence type="predicted"/>
<sequence>MSSALAFAASLVETAALDISPSTTPHPPCDWYVDTMSSSEILRV</sequence>
<keyword evidence="1" id="KW-0732">Signal</keyword>
<accession>A0A2H3SV77</accession>